<organism evidence="9 10">
    <name type="scientific">Castilleja foliolosa</name>
    <dbReference type="NCBI Taxonomy" id="1961234"/>
    <lineage>
        <taxon>Eukaryota</taxon>
        <taxon>Viridiplantae</taxon>
        <taxon>Streptophyta</taxon>
        <taxon>Embryophyta</taxon>
        <taxon>Tracheophyta</taxon>
        <taxon>Spermatophyta</taxon>
        <taxon>Magnoliopsida</taxon>
        <taxon>eudicotyledons</taxon>
        <taxon>Gunneridae</taxon>
        <taxon>Pentapetalae</taxon>
        <taxon>asterids</taxon>
        <taxon>lamiids</taxon>
        <taxon>Lamiales</taxon>
        <taxon>Orobanchaceae</taxon>
        <taxon>Pedicularideae</taxon>
        <taxon>Castillejinae</taxon>
        <taxon>Castilleja</taxon>
    </lineage>
</organism>
<comment type="caution">
    <text evidence="7">Lacks conserved residue(s) required for the propagation of feature annotation.</text>
</comment>
<feature type="transmembrane region" description="Helical" evidence="7">
    <location>
        <begin position="78"/>
        <end position="96"/>
    </location>
</feature>
<evidence type="ECO:0000313" key="9">
    <source>
        <dbReference type="EMBL" id="KAL3631882.1"/>
    </source>
</evidence>
<accession>A0ABD3CQZ2</accession>
<evidence type="ECO:0000256" key="1">
    <source>
        <dbReference type="ARBA" id="ARBA00004141"/>
    </source>
</evidence>
<evidence type="ECO:0000256" key="8">
    <source>
        <dbReference type="SAM" id="SignalP"/>
    </source>
</evidence>
<keyword evidence="3 7" id="KW-0813">Transport</keyword>
<feature type="signal peptide" evidence="8">
    <location>
        <begin position="1"/>
        <end position="18"/>
    </location>
</feature>
<evidence type="ECO:0000256" key="5">
    <source>
        <dbReference type="ARBA" id="ARBA00022989"/>
    </source>
</evidence>
<evidence type="ECO:0000256" key="4">
    <source>
        <dbReference type="ARBA" id="ARBA00022692"/>
    </source>
</evidence>
<keyword evidence="5 7" id="KW-1133">Transmembrane helix</keyword>
<sequence length="347" mass="38354">MNSKILFLCLNAFILAVGNCGGPLLTRLYFIHGGKRIWFSSWLQTAAWPIILIPLLISYIRRRRKSASATLFLMKPQFLAAAAGIGTLTGISNYLYSAGFARLPVSTSSLILASQLAFMSVFAFFLVKQKFTAFKVNAVVLLTLGSVILGCNMSNDRPEGESNKDYAVGFVMMIGTAVVFSLALPLMELTYKKLGKMALTYTMVLEMELMVSFVATAFCTVGMVINNDFQAIAGEAKAYALGETIYYVVIVWSAIFFEGFFLGSAGVIFYSSSLLTGVIFTSLLPVTELLAVIFYHERFHAEKGISLFLSLWGFISYFYGEIKHKQNHSLDEENNMDQLALPNTDVP</sequence>
<dbReference type="GO" id="GO:0016020">
    <property type="term" value="C:membrane"/>
    <property type="evidence" value="ECO:0007669"/>
    <property type="project" value="UniProtKB-SubCell"/>
</dbReference>
<keyword evidence="8" id="KW-0732">Signal</keyword>
<feature type="chain" id="PRO_5044878209" description="Probable purine permease" evidence="8">
    <location>
        <begin position="19"/>
        <end position="347"/>
    </location>
</feature>
<dbReference type="GO" id="GO:0005345">
    <property type="term" value="F:purine nucleobase transmembrane transporter activity"/>
    <property type="evidence" value="ECO:0007669"/>
    <property type="project" value="UniProtKB-UniRule"/>
</dbReference>
<comment type="caution">
    <text evidence="9">The sequence shown here is derived from an EMBL/GenBank/DDBJ whole genome shotgun (WGS) entry which is preliminary data.</text>
</comment>
<dbReference type="InterPro" id="IPR037185">
    <property type="entry name" value="EmrE-like"/>
</dbReference>
<dbReference type="Pfam" id="PF16913">
    <property type="entry name" value="PUNUT"/>
    <property type="match status" value="1"/>
</dbReference>
<reference evidence="10" key="1">
    <citation type="journal article" date="2024" name="IScience">
        <title>Strigolactones Initiate the Formation of Haustorium-like Structures in Castilleja.</title>
        <authorList>
            <person name="Buerger M."/>
            <person name="Peterson D."/>
            <person name="Chory J."/>
        </authorList>
    </citation>
    <scope>NUCLEOTIDE SEQUENCE [LARGE SCALE GENOMIC DNA]</scope>
</reference>
<feature type="transmembrane region" description="Helical" evidence="7">
    <location>
        <begin position="277"/>
        <end position="295"/>
    </location>
</feature>
<feature type="transmembrane region" description="Helical" evidence="7">
    <location>
        <begin position="245"/>
        <end position="270"/>
    </location>
</feature>
<dbReference type="GO" id="GO:0015211">
    <property type="term" value="F:purine nucleoside transmembrane transporter activity"/>
    <property type="evidence" value="ECO:0007669"/>
    <property type="project" value="UniProtKB-UniRule"/>
</dbReference>
<dbReference type="EMBL" id="JAVIJP010000032">
    <property type="protein sequence ID" value="KAL3631882.1"/>
    <property type="molecule type" value="Genomic_DNA"/>
</dbReference>
<name>A0ABD3CQZ2_9LAMI</name>
<proteinExistence type="inferred from homology"/>
<dbReference type="SUPFAM" id="SSF103481">
    <property type="entry name" value="Multidrug resistance efflux transporter EmrE"/>
    <property type="match status" value="1"/>
</dbReference>
<keyword evidence="10" id="KW-1185">Reference proteome</keyword>
<evidence type="ECO:0000256" key="3">
    <source>
        <dbReference type="ARBA" id="ARBA00022448"/>
    </source>
</evidence>
<evidence type="ECO:0000256" key="6">
    <source>
        <dbReference type="ARBA" id="ARBA00023136"/>
    </source>
</evidence>
<feature type="transmembrane region" description="Helical" evidence="7">
    <location>
        <begin position="198"/>
        <end position="225"/>
    </location>
</feature>
<keyword evidence="6 7" id="KW-0472">Membrane</keyword>
<evidence type="ECO:0000256" key="2">
    <source>
        <dbReference type="ARBA" id="ARBA00006213"/>
    </source>
</evidence>
<dbReference type="AlphaFoldDB" id="A0ABD3CQZ2"/>
<feature type="transmembrane region" description="Helical" evidence="7">
    <location>
        <begin position="108"/>
        <end position="127"/>
    </location>
</feature>
<dbReference type="InterPro" id="IPR030182">
    <property type="entry name" value="PUP_plant"/>
</dbReference>
<feature type="transmembrane region" description="Helical" evidence="7">
    <location>
        <begin position="167"/>
        <end position="186"/>
    </location>
</feature>
<comment type="subcellular location">
    <subcellularLocation>
        <location evidence="1 7">Membrane</location>
        <topology evidence="1 7">Multi-pass membrane protein</topology>
    </subcellularLocation>
</comment>
<keyword evidence="4 7" id="KW-0812">Transmembrane</keyword>
<evidence type="ECO:0000313" key="10">
    <source>
        <dbReference type="Proteomes" id="UP001632038"/>
    </source>
</evidence>
<protein>
    <recommendedName>
        <fullName evidence="7">Probable purine permease</fullName>
    </recommendedName>
</protein>
<evidence type="ECO:0000256" key="7">
    <source>
        <dbReference type="RuleBase" id="RU368015"/>
    </source>
</evidence>
<comment type="similarity">
    <text evidence="2 7">Belongs to the purine permeases (TC 2.A.7.14) family.</text>
</comment>
<feature type="transmembrane region" description="Helical" evidence="7">
    <location>
        <begin position="36"/>
        <end position="57"/>
    </location>
</feature>
<dbReference type="Proteomes" id="UP001632038">
    <property type="component" value="Unassembled WGS sequence"/>
</dbReference>
<dbReference type="PANTHER" id="PTHR31376">
    <property type="entry name" value="OS09G0467300 PROTEIN-RELATED"/>
    <property type="match status" value="1"/>
</dbReference>
<dbReference type="PANTHER" id="PTHR31376:SF1">
    <property type="entry name" value="PURINE PERMEASE 2"/>
    <property type="match status" value="1"/>
</dbReference>
<gene>
    <name evidence="9" type="ORF">CASFOL_024866</name>
</gene>